<sequence length="80" mass="8231">MTEKLNSSYAEPPPPYTTAPQPAAYPGAMQYGANVAAGRNIFQGPVHPPPPGGVPVFPMAPGYYPPTSQTVVVNAPPGTP</sequence>
<dbReference type="Proteomes" id="UP000054359">
    <property type="component" value="Unassembled WGS sequence"/>
</dbReference>
<feature type="region of interest" description="Disordered" evidence="1">
    <location>
        <begin position="1"/>
        <end position="23"/>
    </location>
</feature>
<dbReference type="EMBL" id="KK116932">
    <property type="protein sequence ID" value="KFM69117.1"/>
    <property type="molecule type" value="Genomic_DNA"/>
</dbReference>
<protein>
    <submittedName>
        <fullName evidence="2">Uncharacterized protein</fullName>
    </submittedName>
</protein>
<dbReference type="AlphaFoldDB" id="A0A087TVH8"/>
<accession>A0A087TVH8</accession>
<evidence type="ECO:0000313" key="3">
    <source>
        <dbReference type="Proteomes" id="UP000054359"/>
    </source>
</evidence>
<evidence type="ECO:0000256" key="1">
    <source>
        <dbReference type="SAM" id="MobiDB-lite"/>
    </source>
</evidence>
<proteinExistence type="predicted"/>
<evidence type="ECO:0000313" key="2">
    <source>
        <dbReference type="EMBL" id="KFM69117.1"/>
    </source>
</evidence>
<name>A0A087TVH8_STEMI</name>
<feature type="non-terminal residue" evidence="2">
    <location>
        <position position="80"/>
    </location>
</feature>
<reference evidence="2 3" key="1">
    <citation type="submission" date="2013-11" db="EMBL/GenBank/DDBJ databases">
        <title>Genome sequencing of Stegodyphus mimosarum.</title>
        <authorList>
            <person name="Bechsgaard J."/>
        </authorList>
    </citation>
    <scope>NUCLEOTIDE SEQUENCE [LARGE SCALE GENOMIC DNA]</scope>
</reference>
<gene>
    <name evidence="2" type="ORF">X975_22933</name>
</gene>
<organism evidence="2 3">
    <name type="scientific">Stegodyphus mimosarum</name>
    <name type="common">African social velvet spider</name>
    <dbReference type="NCBI Taxonomy" id="407821"/>
    <lineage>
        <taxon>Eukaryota</taxon>
        <taxon>Metazoa</taxon>
        <taxon>Ecdysozoa</taxon>
        <taxon>Arthropoda</taxon>
        <taxon>Chelicerata</taxon>
        <taxon>Arachnida</taxon>
        <taxon>Araneae</taxon>
        <taxon>Araneomorphae</taxon>
        <taxon>Entelegynae</taxon>
        <taxon>Eresoidea</taxon>
        <taxon>Eresidae</taxon>
        <taxon>Stegodyphus</taxon>
    </lineage>
</organism>
<keyword evidence="3" id="KW-1185">Reference proteome</keyword>